<dbReference type="GO" id="GO:0016485">
    <property type="term" value="P:protein processing"/>
    <property type="evidence" value="ECO:0007669"/>
    <property type="project" value="TreeGrafter"/>
</dbReference>
<name>A0AAV6ULR8_9ARAC</name>
<dbReference type="Gene3D" id="1.10.1380.10">
    <property type="entry name" value="Neutral endopeptidase , domain2"/>
    <property type="match status" value="1"/>
</dbReference>
<dbReference type="InterPro" id="IPR000718">
    <property type="entry name" value="Peptidase_M13"/>
</dbReference>
<dbReference type="Gene3D" id="3.40.390.10">
    <property type="entry name" value="Collagenase (Catalytic Domain)"/>
    <property type="match status" value="1"/>
</dbReference>
<dbReference type="PANTHER" id="PTHR11733:SF133">
    <property type="entry name" value="PHOSPHATE-REGULATING NEUTRAL ENDOPEPTIDASE PHEX"/>
    <property type="match status" value="1"/>
</dbReference>
<dbReference type="InterPro" id="IPR024079">
    <property type="entry name" value="MetalloPept_cat_dom_sf"/>
</dbReference>
<proteinExistence type="predicted"/>
<dbReference type="InterPro" id="IPR018497">
    <property type="entry name" value="Peptidase_M13_C"/>
</dbReference>
<gene>
    <name evidence="2" type="ORF">JTE90_010212</name>
</gene>
<evidence type="ECO:0000313" key="2">
    <source>
        <dbReference type="EMBL" id="KAG8184171.1"/>
    </source>
</evidence>
<protein>
    <recommendedName>
        <fullName evidence="1">Peptidase M13 C-terminal domain-containing protein</fullName>
    </recommendedName>
</protein>
<sequence length="464" mass="53365">MLGADPEICKKEVTCYHHSLHSNVVKYYLKFVDKYGKSDILNEILLAPASQKPADKVVQICEALKYFVNYSGLSGLFFDDRAYFPESRYNENILPLMMNFTQWQVANYLSLRLIISQLDVMSVTLRSLLNSSPELGSQFCVGWVSRYMSHAVAQELFTKLPSGQLEEMTSIAKTYIQEAEIYISSQKWIEESSRKQLENSIRNVTDSMSAIISYLSKPSTYDLILDNYNPTNASFLRNVLEHNKNILKFYMLHFQALQTEDFPQGFFKVAAYHSEGSIEIRFGMFLPPVYKHGLPKLLNLAAMGSAIGHEIGHEIELFFEENLNETVKKGYEEKKACLEDQFSQYEIQKIGKNVKGNQTSLENMADLIGMEITQQVIEKYNTHENFLLPALNLTTKQILYLSQAQMWCSVRSKAKEQLHYDEDVHAPNKLRVNGMMRNLPEFSKEYNCSTNSTMNTIKRCLFRG</sequence>
<dbReference type="PROSITE" id="PS51885">
    <property type="entry name" value="NEPRILYSIN"/>
    <property type="match status" value="1"/>
</dbReference>
<evidence type="ECO:0000259" key="1">
    <source>
        <dbReference type="Pfam" id="PF01431"/>
    </source>
</evidence>
<dbReference type="InterPro" id="IPR042089">
    <property type="entry name" value="Peptidase_M13_dom_2"/>
</dbReference>
<dbReference type="Pfam" id="PF01431">
    <property type="entry name" value="Peptidase_M13"/>
    <property type="match status" value="1"/>
</dbReference>
<organism evidence="2 3">
    <name type="scientific">Oedothorax gibbosus</name>
    <dbReference type="NCBI Taxonomy" id="931172"/>
    <lineage>
        <taxon>Eukaryota</taxon>
        <taxon>Metazoa</taxon>
        <taxon>Ecdysozoa</taxon>
        <taxon>Arthropoda</taxon>
        <taxon>Chelicerata</taxon>
        <taxon>Arachnida</taxon>
        <taxon>Araneae</taxon>
        <taxon>Araneomorphae</taxon>
        <taxon>Entelegynae</taxon>
        <taxon>Araneoidea</taxon>
        <taxon>Linyphiidae</taxon>
        <taxon>Erigoninae</taxon>
        <taxon>Oedothorax</taxon>
    </lineage>
</organism>
<dbReference type="EMBL" id="JAFNEN010000385">
    <property type="protein sequence ID" value="KAG8184171.1"/>
    <property type="molecule type" value="Genomic_DNA"/>
</dbReference>
<dbReference type="AlphaFoldDB" id="A0AAV6ULR8"/>
<dbReference type="GO" id="GO:0005886">
    <property type="term" value="C:plasma membrane"/>
    <property type="evidence" value="ECO:0007669"/>
    <property type="project" value="TreeGrafter"/>
</dbReference>
<keyword evidence="3" id="KW-1185">Reference proteome</keyword>
<reference evidence="2 3" key="1">
    <citation type="journal article" date="2022" name="Nat. Ecol. Evol.">
        <title>A masculinizing supergene underlies an exaggerated male reproductive morph in a spider.</title>
        <authorList>
            <person name="Hendrickx F."/>
            <person name="De Corte Z."/>
            <person name="Sonet G."/>
            <person name="Van Belleghem S.M."/>
            <person name="Kostlbacher S."/>
            <person name="Vangestel C."/>
        </authorList>
    </citation>
    <scope>NUCLEOTIDE SEQUENCE [LARGE SCALE GENOMIC DNA]</scope>
    <source>
        <strain evidence="2">W744_W776</strain>
    </source>
</reference>
<feature type="domain" description="Peptidase M13 C-terminal" evidence="1">
    <location>
        <begin position="272"/>
        <end position="460"/>
    </location>
</feature>
<accession>A0AAV6ULR8</accession>
<evidence type="ECO:0000313" key="3">
    <source>
        <dbReference type="Proteomes" id="UP000827092"/>
    </source>
</evidence>
<dbReference type="SUPFAM" id="SSF55486">
    <property type="entry name" value="Metalloproteases ('zincins'), catalytic domain"/>
    <property type="match status" value="1"/>
</dbReference>
<dbReference type="GO" id="GO:0004222">
    <property type="term" value="F:metalloendopeptidase activity"/>
    <property type="evidence" value="ECO:0007669"/>
    <property type="project" value="InterPro"/>
</dbReference>
<comment type="caution">
    <text evidence="2">The sequence shown here is derived from an EMBL/GenBank/DDBJ whole genome shotgun (WGS) entry which is preliminary data.</text>
</comment>
<dbReference type="PANTHER" id="PTHR11733">
    <property type="entry name" value="ZINC METALLOPROTEASE FAMILY M13 NEPRILYSIN-RELATED"/>
    <property type="match status" value="1"/>
</dbReference>
<dbReference type="Proteomes" id="UP000827092">
    <property type="component" value="Unassembled WGS sequence"/>
</dbReference>